<sequence>MAGIEIDDMEQRFTIEQFNLLTRLMKIGEKIQQTGLPEDNILQTLYDMQQSYRLGKKLPALGTGPEPTVTHEQLILLTRQLSIHQSLQQTGLSECSIFHIICTMQQTQTWNIDIDELQKVQEVEEDFKTEKLDDGVIPNLGTSAGPIAGEEFEGEVERLMRKDTMELNAEIKTFLLNHDIGQEAVATEIGVSISSVSVFLKHGWGLNTGKRTALYTWYLRQKHTESEMPGNNPYRRNLKRPLDLTMDKPVNNSGDRKQSRVRVKWPSAVTLILETYFLTDANPTEDQREELTRVCNDELKKSGEDFVDGQPMTPALVQTWFMDRWIREMRSHQQKL</sequence>
<reference evidence="4" key="1">
    <citation type="journal article" date="2020" name="Nat. Ecol. Evol.">
        <title>Deeply conserved synteny resolves early events in vertebrate evolution.</title>
        <authorList>
            <person name="Simakov O."/>
            <person name="Marletaz F."/>
            <person name="Yue J.X."/>
            <person name="O'Connell B."/>
            <person name="Jenkins J."/>
            <person name="Brandt A."/>
            <person name="Calef R."/>
            <person name="Tung C.H."/>
            <person name="Huang T.K."/>
            <person name="Schmutz J."/>
            <person name="Satoh N."/>
            <person name="Yu J.K."/>
            <person name="Putnam N.H."/>
            <person name="Green R.E."/>
            <person name="Rokhsar D.S."/>
        </authorList>
    </citation>
    <scope>NUCLEOTIDE SEQUENCE [LARGE SCALE GENOMIC DNA]</scope>
    <source>
        <strain evidence="4">S238N-H82</strain>
    </source>
</reference>
<dbReference type="Proteomes" id="UP000001554">
    <property type="component" value="Chromosome 1"/>
</dbReference>
<feature type="DNA-binding region" description="Homeobox" evidence="1">
    <location>
        <begin position="258"/>
        <end position="332"/>
    </location>
</feature>
<keyword evidence="1" id="KW-0238">DNA-binding</keyword>
<dbReference type="Pfam" id="PF04814">
    <property type="entry name" value="HNF-1_N"/>
    <property type="match status" value="1"/>
</dbReference>
<name>A0A9J7MB09_BRAFL</name>
<dbReference type="PANTHER" id="PTHR14618:SF0">
    <property type="entry name" value="HOMEOBOX-CONTAINING PROTEIN 1"/>
    <property type="match status" value="1"/>
</dbReference>
<dbReference type="GO" id="GO:0005634">
    <property type="term" value="C:nucleus"/>
    <property type="evidence" value="ECO:0000318"/>
    <property type="project" value="GO_Central"/>
</dbReference>
<comment type="subcellular location">
    <subcellularLocation>
        <location evidence="1">Nucleus</location>
    </subcellularLocation>
</comment>
<evidence type="ECO:0000259" key="3">
    <source>
        <dbReference type="PROSITE" id="PS51936"/>
    </source>
</evidence>
<dbReference type="InterPro" id="IPR001356">
    <property type="entry name" value="HD"/>
</dbReference>
<feature type="domain" description="POU-specific atypical" evidence="3">
    <location>
        <begin position="139"/>
        <end position="234"/>
    </location>
</feature>
<dbReference type="RefSeq" id="XP_035697575.1">
    <property type="nucleotide sequence ID" value="XM_035841682.1"/>
</dbReference>
<evidence type="ECO:0000256" key="1">
    <source>
        <dbReference type="PROSITE-ProRule" id="PRU00108"/>
    </source>
</evidence>
<feature type="domain" description="Homeobox" evidence="2">
    <location>
        <begin position="256"/>
        <end position="331"/>
    </location>
</feature>
<reference evidence="5 6" key="2">
    <citation type="submission" date="2025-04" db="UniProtKB">
        <authorList>
            <consortium name="RefSeq"/>
        </authorList>
    </citation>
    <scope>IDENTIFICATION</scope>
    <source>
        <strain evidence="5 6">S238N-H82</strain>
        <tissue evidence="5 6">Testes</tissue>
    </source>
</reference>
<evidence type="ECO:0000259" key="2">
    <source>
        <dbReference type="PROSITE" id="PS50071"/>
    </source>
</evidence>
<dbReference type="InterPro" id="IPR044869">
    <property type="entry name" value="HNF-1_POU"/>
</dbReference>
<dbReference type="SUPFAM" id="SSF47413">
    <property type="entry name" value="lambda repressor-like DNA-binding domains"/>
    <property type="match status" value="1"/>
</dbReference>
<dbReference type="Gene3D" id="1.10.10.60">
    <property type="entry name" value="Homeodomain-like"/>
    <property type="match status" value="1"/>
</dbReference>
<proteinExistence type="predicted"/>
<evidence type="ECO:0000313" key="6">
    <source>
        <dbReference type="RefSeq" id="XP_035697575.1"/>
    </source>
</evidence>
<dbReference type="GO" id="GO:0003691">
    <property type="term" value="F:double-stranded telomeric DNA binding"/>
    <property type="evidence" value="ECO:0007669"/>
    <property type="project" value="InterPro"/>
</dbReference>
<dbReference type="OrthoDB" id="5856131at2759"/>
<dbReference type="PROSITE" id="PS51936">
    <property type="entry name" value="POU_4"/>
    <property type="match status" value="1"/>
</dbReference>
<dbReference type="InterPro" id="IPR009057">
    <property type="entry name" value="Homeodomain-like_sf"/>
</dbReference>
<accession>A0A9J7MB09</accession>
<gene>
    <name evidence="5 6" type="primary">LOC118430682</name>
</gene>
<dbReference type="AlphaFoldDB" id="A0A9J7MB09"/>
<evidence type="ECO:0000313" key="5">
    <source>
        <dbReference type="RefSeq" id="XP_035697567.1"/>
    </source>
</evidence>
<dbReference type="GO" id="GO:0045893">
    <property type="term" value="P:positive regulation of DNA-templated transcription"/>
    <property type="evidence" value="ECO:0007669"/>
    <property type="project" value="InterPro"/>
</dbReference>
<keyword evidence="1" id="KW-0539">Nucleus</keyword>
<dbReference type="SMART" id="SM00389">
    <property type="entry name" value="HOX"/>
    <property type="match status" value="1"/>
</dbReference>
<organism evidence="4 6">
    <name type="scientific">Branchiostoma floridae</name>
    <name type="common">Florida lancelet</name>
    <name type="synonym">Amphioxus</name>
    <dbReference type="NCBI Taxonomy" id="7739"/>
    <lineage>
        <taxon>Eukaryota</taxon>
        <taxon>Metazoa</taxon>
        <taxon>Chordata</taxon>
        <taxon>Cephalochordata</taxon>
        <taxon>Leptocardii</taxon>
        <taxon>Amphioxiformes</taxon>
        <taxon>Branchiostomatidae</taxon>
        <taxon>Branchiostoma</taxon>
    </lineage>
</organism>
<dbReference type="OMA" id="IFLHNHD"/>
<keyword evidence="4" id="KW-1185">Reference proteome</keyword>
<dbReference type="InterPro" id="IPR006899">
    <property type="entry name" value="HNF-1_N"/>
</dbReference>
<dbReference type="InterPro" id="IPR010982">
    <property type="entry name" value="Lambda_DNA-bd_dom_sf"/>
</dbReference>
<dbReference type="GeneID" id="118430682"/>
<keyword evidence="1" id="KW-0371">Homeobox</keyword>
<dbReference type="RefSeq" id="XP_035697567.1">
    <property type="nucleotide sequence ID" value="XM_035841674.1"/>
</dbReference>
<dbReference type="InterPro" id="IPR040363">
    <property type="entry name" value="HMBOX1"/>
</dbReference>
<dbReference type="Gene3D" id="1.10.260.40">
    <property type="entry name" value="lambda repressor-like DNA-binding domains"/>
    <property type="match status" value="1"/>
</dbReference>
<dbReference type="KEGG" id="bfo:118430682"/>
<dbReference type="CDD" id="cd00086">
    <property type="entry name" value="homeodomain"/>
    <property type="match status" value="1"/>
</dbReference>
<evidence type="ECO:0000313" key="4">
    <source>
        <dbReference type="Proteomes" id="UP000001554"/>
    </source>
</evidence>
<protein>
    <submittedName>
        <fullName evidence="5 6">Homeobox-containing protein 1-like</fullName>
    </submittedName>
</protein>
<dbReference type="PROSITE" id="PS50071">
    <property type="entry name" value="HOMEOBOX_2"/>
    <property type="match status" value="1"/>
</dbReference>
<dbReference type="SUPFAM" id="SSF46689">
    <property type="entry name" value="Homeodomain-like"/>
    <property type="match status" value="1"/>
</dbReference>
<dbReference type="PANTHER" id="PTHR14618">
    <property type="entry name" value="HOMEODOX-CONTAINING PROTEIN 1 HMBOX1"/>
    <property type="match status" value="1"/>
</dbReference>